<comment type="similarity">
    <text evidence="1">Belongs to the transferase hexapeptide repeat family.</text>
</comment>
<dbReference type="PROSITE" id="PS50048">
    <property type="entry name" value="ZN2_CY6_FUNGAL_2"/>
    <property type="match status" value="1"/>
</dbReference>
<sequence>MNGAGSPKAANSNGDSASAKRAGSSERTNGPAHASDHAPQPQPSSDATSNHRERDGWAQGGPGHERQPYSPVNYADTESSHKRKRSSSAESPRRETPMRAERQQEDARLERSQDSEPRERDPYERDARGRHYRSYGDEGRERGRETDRERDRDSWYSPHERRDDRDPYSQPPSAAPDSANTEEQIGDALRRATEDYPQTSPDGDDMSMSYSGQYTPEQRRDGVIQSDPKKRKRNFSNRTKTGCLTCRKRKKKCDEAKPECSNCLRGGFVCAGYPPQRGTWPKPESKVQTIQIESKDPNYVPPGAYGMPQPAAFQQPGVFPHQPPRNHQGKREPLPSYRGQPLRIEPPQGRPVLTDDDRLTASTLPIASVLDPNEKLSALSSAYPNTPANVFPTPVSAAPVPFPERGPKEYQRVPPLHDLTRTEPDLTPQSTTLPHINIMHATRTNSPIATPQSGTNPQTTAQLALSHTSQFPSPIVPPAGGAAAGGAGGSGGAGSAGGAAGGGGGSNSGSNSSNAPGRREKDEMIAGRPFYPFEKELVLERERCSAACWRFNNSTNPNNGVSPHERARLFREILMPRDPIQLSPTQASPVTHTGRVGENVVVEAPFTCDYGYNVSIGKNTMVGRNCTVLDACELAIGNNVVIGPNVSFYTTSMTTDPRRRNGARGACTGQSIIIEDDVFIGGSVTILGGVRIGRGTTVGAGSLVTKSQPPHVIVTGSPAKVRRGIASMYS</sequence>
<dbReference type="InterPro" id="IPR001138">
    <property type="entry name" value="Zn2Cys6_DnaBD"/>
</dbReference>
<comment type="caution">
    <text evidence="6">The sequence shown here is derived from an EMBL/GenBank/DDBJ whole genome shotgun (WGS) entry which is preliminary data.</text>
</comment>
<dbReference type="Pfam" id="PF14602">
    <property type="entry name" value="Hexapep_2"/>
    <property type="match status" value="1"/>
</dbReference>
<dbReference type="SMART" id="SM01266">
    <property type="entry name" value="Mac"/>
    <property type="match status" value="1"/>
</dbReference>
<dbReference type="SUPFAM" id="SSF57701">
    <property type="entry name" value="Zn2/Cys6 DNA-binding domain"/>
    <property type="match status" value="1"/>
</dbReference>
<evidence type="ECO:0000313" key="7">
    <source>
        <dbReference type="Proteomes" id="UP001583177"/>
    </source>
</evidence>
<protein>
    <recommendedName>
        <fullName evidence="5">Zn(2)-C6 fungal-type domain-containing protein</fullName>
    </recommendedName>
</protein>
<organism evidence="6 7">
    <name type="scientific">Diaporthe australafricana</name>
    <dbReference type="NCBI Taxonomy" id="127596"/>
    <lineage>
        <taxon>Eukaryota</taxon>
        <taxon>Fungi</taxon>
        <taxon>Dikarya</taxon>
        <taxon>Ascomycota</taxon>
        <taxon>Pezizomycotina</taxon>
        <taxon>Sordariomycetes</taxon>
        <taxon>Sordariomycetidae</taxon>
        <taxon>Diaporthales</taxon>
        <taxon>Diaporthaceae</taxon>
        <taxon>Diaporthe</taxon>
    </lineage>
</organism>
<dbReference type="Gene3D" id="2.160.10.10">
    <property type="entry name" value="Hexapeptide repeat proteins"/>
    <property type="match status" value="1"/>
</dbReference>
<dbReference type="PANTHER" id="PTHR23416:SF76">
    <property type="entry name" value="ZN(II)2CYS6 TRANSCRIPTION FACTOR (EUROFUNG)"/>
    <property type="match status" value="1"/>
</dbReference>
<evidence type="ECO:0000259" key="5">
    <source>
        <dbReference type="PROSITE" id="PS50048"/>
    </source>
</evidence>
<dbReference type="CDD" id="cd03357">
    <property type="entry name" value="LbH_MAT_GAT"/>
    <property type="match status" value="1"/>
</dbReference>
<dbReference type="SMART" id="SM00066">
    <property type="entry name" value="GAL4"/>
    <property type="match status" value="1"/>
</dbReference>
<feature type="region of interest" description="Disordered" evidence="4">
    <location>
        <begin position="312"/>
        <end position="353"/>
    </location>
</feature>
<dbReference type="EMBL" id="JAWRVE010000012">
    <property type="protein sequence ID" value="KAL1878237.1"/>
    <property type="molecule type" value="Genomic_DNA"/>
</dbReference>
<dbReference type="SUPFAM" id="SSF51161">
    <property type="entry name" value="Trimeric LpxA-like enzymes"/>
    <property type="match status" value="1"/>
</dbReference>
<evidence type="ECO:0000256" key="2">
    <source>
        <dbReference type="ARBA" id="ARBA00022679"/>
    </source>
</evidence>
<evidence type="ECO:0000313" key="6">
    <source>
        <dbReference type="EMBL" id="KAL1878237.1"/>
    </source>
</evidence>
<dbReference type="InterPro" id="IPR051159">
    <property type="entry name" value="Hexapeptide_acetyltransf"/>
</dbReference>
<feature type="region of interest" description="Disordered" evidence="4">
    <location>
        <begin position="1"/>
        <end position="237"/>
    </location>
</feature>
<gene>
    <name evidence="6" type="ORF">Daus18300_002154</name>
</gene>
<dbReference type="Pfam" id="PF12464">
    <property type="entry name" value="Mac"/>
    <property type="match status" value="1"/>
</dbReference>
<feature type="domain" description="Zn(2)-C6 fungal-type" evidence="5">
    <location>
        <begin position="242"/>
        <end position="270"/>
    </location>
</feature>
<reference evidence="6 7" key="1">
    <citation type="journal article" date="2024" name="IMA Fungus">
        <title>IMA Genome - F19 : A genome assembly and annotation guide to empower mycologists, including annotated draft genome sequences of Ceratocystis pirilliformis, Diaporthe australafricana, Fusarium ophioides, Paecilomyces lecythidis, and Sporothrix stenoceras.</title>
        <authorList>
            <person name="Aylward J."/>
            <person name="Wilson A.M."/>
            <person name="Visagie C.M."/>
            <person name="Spraker J."/>
            <person name="Barnes I."/>
            <person name="Buitendag C."/>
            <person name="Ceriani C."/>
            <person name="Del Mar Angel L."/>
            <person name="du Plessis D."/>
            <person name="Fuchs T."/>
            <person name="Gasser K."/>
            <person name="Kramer D."/>
            <person name="Li W."/>
            <person name="Munsamy K."/>
            <person name="Piso A."/>
            <person name="Price J.L."/>
            <person name="Sonnekus B."/>
            <person name="Thomas C."/>
            <person name="van der Nest A."/>
            <person name="van Dijk A."/>
            <person name="van Heerden A."/>
            <person name="van Vuuren N."/>
            <person name="Yilmaz N."/>
            <person name="Duong T.A."/>
            <person name="van der Merwe N.A."/>
            <person name="Wingfield M.J."/>
            <person name="Wingfield B.D."/>
        </authorList>
    </citation>
    <scope>NUCLEOTIDE SEQUENCE [LARGE SCALE GENOMIC DNA]</scope>
    <source>
        <strain evidence="6 7">CMW 18300</strain>
    </source>
</reference>
<dbReference type="Gene3D" id="4.10.240.10">
    <property type="entry name" value="Zn(2)-C6 fungal-type DNA-binding domain"/>
    <property type="match status" value="1"/>
</dbReference>
<dbReference type="PROSITE" id="PS00463">
    <property type="entry name" value="ZN2_CY6_FUNGAL_1"/>
    <property type="match status" value="1"/>
</dbReference>
<name>A0ABR3XQG6_9PEZI</name>
<feature type="compositionally biased region" description="Basic and acidic residues" evidence="4">
    <location>
        <begin position="91"/>
        <end position="167"/>
    </location>
</feature>
<keyword evidence="7" id="KW-1185">Reference proteome</keyword>
<accession>A0ABR3XQG6</accession>
<dbReference type="CDD" id="cd00067">
    <property type="entry name" value="GAL4"/>
    <property type="match status" value="1"/>
</dbReference>
<dbReference type="InterPro" id="IPR001451">
    <property type="entry name" value="Hexapep"/>
</dbReference>
<dbReference type="Pfam" id="PF00132">
    <property type="entry name" value="Hexapep"/>
    <property type="match status" value="1"/>
</dbReference>
<dbReference type="InterPro" id="IPR011004">
    <property type="entry name" value="Trimer_LpxA-like_sf"/>
</dbReference>
<keyword evidence="3" id="KW-0539">Nucleus</keyword>
<feature type="compositionally biased region" description="Gly residues" evidence="4">
    <location>
        <begin position="482"/>
        <end position="507"/>
    </location>
</feature>
<feature type="region of interest" description="Disordered" evidence="4">
    <location>
        <begin position="470"/>
        <end position="523"/>
    </location>
</feature>
<dbReference type="InterPro" id="IPR036864">
    <property type="entry name" value="Zn2-C6_fun-type_DNA-bd_sf"/>
</dbReference>
<proteinExistence type="inferred from homology"/>
<evidence type="ECO:0000256" key="3">
    <source>
        <dbReference type="ARBA" id="ARBA00023242"/>
    </source>
</evidence>
<dbReference type="Pfam" id="PF00172">
    <property type="entry name" value="Zn_clus"/>
    <property type="match status" value="1"/>
</dbReference>
<dbReference type="InterPro" id="IPR024688">
    <property type="entry name" value="Mac_dom"/>
</dbReference>
<dbReference type="Proteomes" id="UP001583177">
    <property type="component" value="Unassembled WGS sequence"/>
</dbReference>
<evidence type="ECO:0000256" key="1">
    <source>
        <dbReference type="ARBA" id="ARBA00007274"/>
    </source>
</evidence>
<keyword evidence="2" id="KW-0808">Transferase</keyword>
<dbReference type="PANTHER" id="PTHR23416">
    <property type="entry name" value="SIALIC ACID SYNTHASE-RELATED"/>
    <property type="match status" value="1"/>
</dbReference>
<evidence type="ECO:0000256" key="4">
    <source>
        <dbReference type="SAM" id="MobiDB-lite"/>
    </source>
</evidence>